<dbReference type="GO" id="GO:0043495">
    <property type="term" value="F:protein-membrane adaptor activity"/>
    <property type="evidence" value="ECO:0007669"/>
    <property type="project" value="TreeGrafter"/>
</dbReference>
<evidence type="ECO:0000256" key="2">
    <source>
        <dbReference type="ARBA" id="ARBA00010799"/>
    </source>
</evidence>
<keyword evidence="6 7" id="KW-0472">Membrane</keyword>
<dbReference type="Proteomes" id="UP000245609">
    <property type="component" value="Unassembled WGS sequence"/>
</dbReference>
<dbReference type="Pfam" id="PF04420">
    <property type="entry name" value="CHD5"/>
    <property type="match status" value="1"/>
</dbReference>
<feature type="transmembrane region" description="Helical" evidence="7">
    <location>
        <begin position="111"/>
        <end position="129"/>
    </location>
</feature>
<dbReference type="EMBL" id="MBFS01003391">
    <property type="protein sequence ID" value="PVU86918.1"/>
    <property type="molecule type" value="Genomic_DNA"/>
</dbReference>
<dbReference type="GO" id="GO:0071816">
    <property type="term" value="P:tail-anchored membrane protein insertion into ER membrane"/>
    <property type="evidence" value="ECO:0007669"/>
    <property type="project" value="InterPro"/>
</dbReference>
<reference evidence="8 9" key="1">
    <citation type="journal article" date="2018" name="MBio">
        <title>Comparative Genomics Reveals the Core Gene Toolbox for the Fungus-Insect Symbiosis.</title>
        <authorList>
            <person name="Wang Y."/>
            <person name="Stata M."/>
            <person name="Wang W."/>
            <person name="Stajich J.E."/>
            <person name="White M.M."/>
            <person name="Moncalvo J.M."/>
        </authorList>
    </citation>
    <scope>NUCLEOTIDE SEQUENCE [LARGE SCALE GENOMIC DNA]</scope>
    <source>
        <strain evidence="8 9">SC-DP-2</strain>
    </source>
</reference>
<dbReference type="OrthoDB" id="69461at2759"/>
<feature type="transmembrane region" description="Helical" evidence="7">
    <location>
        <begin position="62"/>
        <end position="80"/>
    </location>
</feature>
<dbReference type="STRING" id="133381.A0A2T9Y3K8"/>
<proteinExistence type="inferred from homology"/>
<keyword evidence="5 7" id="KW-1133">Transmembrane helix</keyword>
<evidence type="ECO:0000256" key="7">
    <source>
        <dbReference type="SAM" id="Phobius"/>
    </source>
</evidence>
<dbReference type="PANTHER" id="PTHR42650">
    <property type="entry name" value="TAIL-ANCHORED PROTEIN INSERTION RECEPTOR WRB"/>
    <property type="match status" value="1"/>
</dbReference>
<evidence type="ECO:0000256" key="1">
    <source>
        <dbReference type="ARBA" id="ARBA00004586"/>
    </source>
</evidence>
<dbReference type="InterPro" id="IPR028945">
    <property type="entry name" value="Get1"/>
</dbReference>
<dbReference type="GO" id="GO:0043529">
    <property type="term" value="C:GET complex"/>
    <property type="evidence" value="ECO:0007669"/>
    <property type="project" value="TreeGrafter"/>
</dbReference>
<evidence type="ECO:0008006" key="10">
    <source>
        <dbReference type="Google" id="ProtNLM"/>
    </source>
</evidence>
<comment type="caution">
    <text evidence="8">The sequence shown here is derived from an EMBL/GenBank/DDBJ whole genome shotgun (WGS) entry which is preliminary data.</text>
</comment>
<keyword evidence="4" id="KW-0256">Endoplasmic reticulum</keyword>
<keyword evidence="3 7" id="KW-0812">Transmembrane</keyword>
<name>A0A2T9Y3K8_9FUNG</name>
<feature type="non-terminal residue" evidence="8">
    <location>
        <position position="1"/>
    </location>
</feature>
<evidence type="ECO:0000313" key="8">
    <source>
        <dbReference type="EMBL" id="PVU86918.1"/>
    </source>
</evidence>
<comment type="similarity">
    <text evidence="2">Belongs to the WRB/GET1 family.</text>
</comment>
<keyword evidence="9" id="KW-1185">Reference proteome</keyword>
<comment type="subcellular location">
    <subcellularLocation>
        <location evidence="1">Endoplasmic reticulum membrane</location>
    </subcellularLocation>
</comment>
<evidence type="ECO:0000313" key="9">
    <source>
        <dbReference type="Proteomes" id="UP000245609"/>
    </source>
</evidence>
<evidence type="ECO:0000256" key="6">
    <source>
        <dbReference type="ARBA" id="ARBA00023136"/>
    </source>
</evidence>
<gene>
    <name evidence="8" type="ORF">BB560_006585</name>
</gene>
<accession>A0A2T9Y3K8</accession>
<organism evidence="8 9">
    <name type="scientific">Smittium megazygosporum</name>
    <dbReference type="NCBI Taxonomy" id="133381"/>
    <lineage>
        <taxon>Eukaryota</taxon>
        <taxon>Fungi</taxon>
        <taxon>Fungi incertae sedis</taxon>
        <taxon>Zoopagomycota</taxon>
        <taxon>Kickxellomycotina</taxon>
        <taxon>Harpellomycetes</taxon>
        <taxon>Harpellales</taxon>
        <taxon>Legeriomycetaceae</taxon>
        <taxon>Smittium</taxon>
    </lineage>
</organism>
<evidence type="ECO:0000256" key="4">
    <source>
        <dbReference type="ARBA" id="ARBA00022824"/>
    </source>
</evidence>
<dbReference type="PANTHER" id="PTHR42650:SF1">
    <property type="entry name" value="GUIDED ENTRY OF TAIL-ANCHORED PROTEINS FACTOR 1"/>
    <property type="match status" value="1"/>
</dbReference>
<protein>
    <recommendedName>
        <fullName evidence="10">Guided entry of tail-anchored proteins 1</fullName>
    </recommendedName>
</protein>
<sequence>ISSNKLASQVNHSKIYVQQLRTEIKTISSVVNRKLDAATKEYEEKSSQLGIQKTHFKIRANIFLIAVVYITRAIILFNYYRTPVFHIPDAWFSPFTSLLSYPGAPKGTLSIAMWVFVSGKVSSLLINSFEKTFPIPVKQKA</sequence>
<dbReference type="GO" id="GO:0005789">
    <property type="term" value="C:endoplasmic reticulum membrane"/>
    <property type="evidence" value="ECO:0007669"/>
    <property type="project" value="UniProtKB-SubCell"/>
</dbReference>
<dbReference type="AlphaFoldDB" id="A0A2T9Y3K8"/>
<evidence type="ECO:0000256" key="5">
    <source>
        <dbReference type="ARBA" id="ARBA00022989"/>
    </source>
</evidence>
<evidence type="ECO:0000256" key="3">
    <source>
        <dbReference type="ARBA" id="ARBA00022692"/>
    </source>
</evidence>